<name>A0A6C0EDJ6_9ZZZZ</name>
<sequence>MDDYTIIANSTNEYITKAKIVIQAATVAFSGYDIKPPPKYFEGAIMLTNEEQLLMIIRAKRCLQYLLALNAHMELEYHSRYVFIDKQGLLDAGFTEEFLVKLLELVMGVSRDYKRLHDQTEIWLAERDS</sequence>
<evidence type="ECO:0000313" key="1">
    <source>
        <dbReference type="EMBL" id="QHT26339.1"/>
    </source>
</evidence>
<proteinExistence type="predicted"/>
<reference evidence="1" key="1">
    <citation type="journal article" date="2020" name="Nature">
        <title>Giant virus diversity and host interactions through global metagenomics.</title>
        <authorList>
            <person name="Schulz F."/>
            <person name="Roux S."/>
            <person name="Paez-Espino D."/>
            <person name="Jungbluth S."/>
            <person name="Walsh D.A."/>
            <person name="Denef V.J."/>
            <person name="McMahon K.D."/>
            <person name="Konstantinidis K.T."/>
            <person name="Eloe-Fadrosh E.A."/>
            <person name="Kyrpides N.C."/>
            <person name="Woyke T."/>
        </authorList>
    </citation>
    <scope>NUCLEOTIDE SEQUENCE</scope>
    <source>
        <strain evidence="1">GVMAG-M-3300023179-27</strain>
    </source>
</reference>
<organism evidence="1">
    <name type="scientific">viral metagenome</name>
    <dbReference type="NCBI Taxonomy" id="1070528"/>
    <lineage>
        <taxon>unclassified sequences</taxon>
        <taxon>metagenomes</taxon>
        <taxon>organismal metagenomes</taxon>
    </lineage>
</organism>
<protein>
    <submittedName>
        <fullName evidence="1">Uncharacterized protein</fullName>
    </submittedName>
</protein>
<accession>A0A6C0EDJ6</accession>
<dbReference type="AlphaFoldDB" id="A0A6C0EDJ6"/>
<dbReference type="EMBL" id="MN739785">
    <property type="protein sequence ID" value="QHT26339.1"/>
    <property type="molecule type" value="Genomic_DNA"/>
</dbReference>